<comment type="catalytic activity">
    <reaction evidence="14">
        <text>adenosine(2503) in 23S rRNA + 2 reduced [2Fe-2S]-[ferredoxin] + 2 S-adenosyl-L-methionine = 2-methyladenosine(2503) in 23S rRNA + 5'-deoxyadenosine + L-methionine + 2 oxidized [2Fe-2S]-[ferredoxin] + S-adenosyl-L-homocysteine</text>
        <dbReference type="Rhea" id="RHEA:42916"/>
        <dbReference type="Rhea" id="RHEA-COMP:10000"/>
        <dbReference type="Rhea" id="RHEA-COMP:10001"/>
        <dbReference type="Rhea" id="RHEA-COMP:10152"/>
        <dbReference type="Rhea" id="RHEA-COMP:10282"/>
        <dbReference type="ChEBI" id="CHEBI:17319"/>
        <dbReference type="ChEBI" id="CHEBI:33737"/>
        <dbReference type="ChEBI" id="CHEBI:33738"/>
        <dbReference type="ChEBI" id="CHEBI:57844"/>
        <dbReference type="ChEBI" id="CHEBI:57856"/>
        <dbReference type="ChEBI" id="CHEBI:59789"/>
        <dbReference type="ChEBI" id="CHEBI:74411"/>
        <dbReference type="ChEBI" id="CHEBI:74497"/>
        <dbReference type="EC" id="2.1.1.192"/>
    </reaction>
</comment>
<comment type="miscellaneous">
    <text evidence="14">Reaction proceeds by a ping-pong mechanism involving intermediate methylation of a conserved cysteine residue.</text>
</comment>
<feature type="active site" description="Proton acceptor" evidence="14">
    <location>
        <position position="106"/>
    </location>
</feature>
<feature type="binding site" evidence="14">
    <location>
        <begin position="244"/>
        <end position="246"/>
    </location>
    <ligand>
        <name>S-adenosyl-L-methionine</name>
        <dbReference type="ChEBI" id="CHEBI:59789"/>
    </ligand>
</feature>
<feature type="binding site" evidence="14">
    <location>
        <position position="222"/>
    </location>
    <ligand>
        <name>S-adenosyl-L-methionine</name>
        <dbReference type="ChEBI" id="CHEBI:59789"/>
    </ligand>
</feature>
<feature type="active site" description="S-methylcysteine intermediate" evidence="14">
    <location>
        <position position="364"/>
    </location>
</feature>
<feature type="binding site" evidence="14">
    <location>
        <position position="130"/>
    </location>
    <ligand>
        <name>[4Fe-4S] cluster</name>
        <dbReference type="ChEBI" id="CHEBI:49883"/>
        <note>4Fe-4S-S-AdoMet</note>
    </ligand>
</feature>
<dbReference type="GO" id="GO:0030488">
    <property type="term" value="P:tRNA methylation"/>
    <property type="evidence" value="ECO:0007669"/>
    <property type="project" value="UniProtKB-UniRule"/>
</dbReference>
<evidence type="ECO:0000256" key="9">
    <source>
        <dbReference type="ARBA" id="ARBA00022694"/>
    </source>
</evidence>
<dbReference type="InterPro" id="IPR048641">
    <property type="entry name" value="RlmN_N"/>
</dbReference>
<dbReference type="PIRSF" id="PIRSF006004">
    <property type="entry name" value="CHP00048"/>
    <property type="match status" value="1"/>
</dbReference>
<dbReference type="SUPFAM" id="SSF102114">
    <property type="entry name" value="Radical SAM enzymes"/>
    <property type="match status" value="1"/>
</dbReference>
<dbReference type="InterPro" id="IPR040072">
    <property type="entry name" value="Methyltransferase_A"/>
</dbReference>
<dbReference type="SFLD" id="SFLDF00275">
    <property type="entry name" value="adenosine_C2_methyltransferase"/>
    <property type="match status" value="1"/>
</dbReference>
<dbReference type="CDD" id="cd01335">
    <property type="entry name" value="Radical_SAM"/>
    <property type="match status" value="1"/>
</dbReference>
<evidence type="ECO:0000256" key="3">
    <source>
        <dbReference type="ARBA" id="ARBA00022485"/>
    </source>
</evidence>
<dbReference type="Gene3D" id="1.10.150.530">
    <property type="match status" value="1"/>
</dbReference>
<organism evidence="16 17">
    <name type="scientific">Ectorhizobium quercum</name>
    <dbReference type="NCBI Taxonomy" id="2965071"/>
    <lineage>
        <taxon>Bacteria</taxon>
        <taxon>Pseudomonadati</taxon>
        <taxon>Pseudomonadota</taxon>
        <taxon>Alphaproteobacteria</taxon>
        <taxon>Hyphomicrobiales</taxon>
        <taxon>Rhizobiaceae</taxon>
        <taxon>Ectorhizobium</taxon>
    </lineage>
</organism>
<dbReference type="InterPro" id="IPR004383">
    <property type="entry name" value="rRNA_lsu_MTrfase_RlmN/Cfr"/>
</dbReference>
<sequence>MPRAGAEKPTLVGLTREEIGTALRERGIPEKQVRMRVAQIWNWLYVRGVSDFDAMTNVARDMREMLKTHFTIARPEIVEEQVSGDGTRKWLLRFPPRGAGRPVEIETVYIPDEGRGTLCISSQVGCTLTCSFCHTGTQKLVRNLTAEEILSQLLLARDRLGDFPDAETPVGAMVPAEGRKITNIVMMGMGEPLYNFESVKKALLIASDGDGLSLSKRRITLSTSGIVPEIIRTGEEIGVMLAISLHAVRDDLRDILVPINKKYPLKELLDACRAYPGLSNARRITFEYVMLKDVNDSLEDARLLIKLLKGIPAKINLIPFNPWPGTNYQCSDWETIAKFADFINQAGYASPIRTPRGRDILAACGQLKSESERMRKTERLAFEAMMIANHGED</sequence>
<dbReference type="InterPro" id="IPR013785">
    <property type="entry name" value="Aldolase_TIM"/>
</dbReference>
<comment type="function">
    <text evidence="14">Specifically methylates position 2 of adenine 2503 in 23S rRNA and position 2 of adenine 37 in tRNAs. m2A2503 modification seems to play a crucial role in the proofreading step occurring at the peptidyl transferase center and thus would serve to optimize ribosomal fidelity.</text>
</comment>
<dbReference type="InterPro" id="IPR007197">
    <property type="entry name" value="rSAM"/>
</dbReference>
<name>A0AAE3SWF5_9HYPH</name>
<dbReference type="SFLD" id="SFLDS00029">
    <property type="entry name" value="Radical_SAM"/>
    <property type="match status" value="1"/>
</dbReference>
<keyword evidence="17" id="KW-1185">Reference proteome</keyword>
<dbReference type="EMBL" id="JANFPI010000007">
    <property type="protein sequence ID" value="MCX8999335.1"/>
    <property type="molecule type" value="Genomic_DNA"/>
</dbReference>
<dbReference type="HAMAP" id="MF_01849">
    <property type="entry name" value="RNA_methyltr_RlmN"/>
    <property type="match status" value="1"/>
</dbReference>
<evidence type="ECO:0000256" key="2">
    <source>
        <dbReference type="ARBA" id="ARBA00007544"/>
    </source>
</evidence>
<dbReference type="Pfam" id="PF21016">
    <property type="entry name" value="RlmN_N"/>
    <property type="match status" value="1"/>
</dbReference>
<feature type="binding site" evidence="14">
    <location>
        <position position="126"/>
    </location>
    <ligand>
        <name>[4Fe-4S] cluster</name>
        <dbReference type="ChEBI" id="CHEBI:49883"/>
        <note>4Fe-4S-S-AdoMet</note>
    </ligand>
</feature>
<dbReference type="GO" id="GO:0046872">
    <property type="term" value="F:metal ion binding"/>
    <property type="evidence" value="ECO:0007669"/>
    <property type="project" value="UniProtKB-KW"/>
</dbReference>
<keyword evidence="13 14" id="KW-1015">Disulfide bond</keyword>
<proteinExistence type="inferred from homology"/>
<evidence type="ECO:0000256" key="4">
    <source>
        <dbReference type="ARBA" id="ARBA00022490"/>
    </source>
</evidence>
<dbReference type="Proteomes" id="UP001208771">
    <property type="component" value="Unassembled WGS sequence"/>
</dbReference>
<keyword evidence="4 14" id="KW-0963">Cytoplasm</keyword>
<evidence type="ECO:0000256" key="10">
    <source>
        <dbReference type="ARBA" id="ARBA00022723"/>
    </source>
</evidence>
<evidence type="ECO:0000256" key="7">
    <source>
        <dbReference type="ARBA" id="ARBA00022679"/>
    </source>
</evidence>
<dbReference type="GO" id="GO:0005737">
    <property type="term" value="C:cytoplasm"/>
    <property type="evidence" value="ECO:0007669"/>
    <property type="project" value="UniProtKB-SubCell"/>
</dbReference>
<comment type="caution">
    <text evidence="14">Lacks conserved residue(s) required for the propagation of feature annotation.</text>
</comment>
<dbReference type="GO" id="GO:0070475">
    <property type="term" value="P:rRNA base methylation"/>
    <property type="evidence" value="ECO:0007669"/>
    <property type="project" value="UniProtKB-UniRule"/>
</dbReference>
<evidence type="ECO:0000313" key="16">
    <source>
        <dbReference type="EMBL" id="MCX8999335.1"/>
    </source>
</evidence>
<evidence type="ECO:0000256" key="1">
    <source>
        <dbReference type="ARBA" id="ARBA00004496"/>
    </source>
</evidence>
<dbReference type="SFLD" id="SFLDG01062">
    <property type="entry name" value="methyltransferase_(Class_A)"/>
    <property type="match status" value="1"/>
</dbReference>
<gene>
    <name evidence="14 16" type="primary">rlmN</name>
    <name evidence="16" type="ORF">NOF55_19705</name>
</gene>
<keyword evidence="10 14" id="KW-0479">Metal-binding</keyword>
<evidence type="ECO:0000256" key="12">
    <source>
        <dbReference type="ARBA" id="ARBA00023014"/>
    </source>
</evidence>
<dbReference type="InterPro" id="IPR027492">
    <property type="entry name" value="RNA_MTrfase_RlmN"/>
</dbReference>
<dbReference type="FunFam" id="3.20.20.70:FF:000008">
    <property type="entry name" value="Dual-specificity RNA methyltransferase RlmN"/>
    <property type="match status" value="1"/>
</dbReference>
<keyword evidence="3 14" id="KW-0004">4Fe-4S</keyword>
<dbReference type="GO" id="GO:0070040">
    <property type="term" value="F:rRNA (adenine(2503)-C2-)-methyltransferase activity"/>
    <property type="evidence" value="ECO:0007669"/>
    <property type="project" value="UniProtKB-UniRule"/>
</dbReference>
<dbReference type="Pfam" id="PF04055">
    <property type="entry name" value="Radical_SAM"/>
    <property type="match status" value="1"/>
</dbReference>
<dbReference type="GO" id="GO:0002935">
    <property type="term" value="F:tRNA (adenine(37)-C2)-methyltransferase activity"/>
    <property type="evidence" value="ECO:0007669"/>
    <property type="project" value="UniProtKB-UniRule"/>
</dbReference>
<evidence type="ECO:0000256" key="8">
    <source>
        <dbReference type="ARBA" id="ARBA00022691"/>
    </source>
</evidence>
<comment type="subcellular location">
    <subcellularLocation>
        <location evidence="1 14">Cytoplasm</location>
    </subcellularLocation>
</comment>
<dbReference type="AlphaFoldDB" id="A0AAE3SWF5"/>
<dbReference type="PANTHER" id="PTHR30544:SF5">
    <property type="entry name" value="RADICAL SAM CORE DOMAIN-CONTAINING PROTEIN"/>
    <property type="match status" value="1"/>
</dbReference>
<keyword evidence="8 14" id="KW-0949">S-adenosyl-L-methionine</keyword>
<feature type="binding site" evidence="14">
    <location>
        <position position="133"/>
    </location>
    <ligand>
        <name>[4Fe-4S] cluster</name>
        <dbReference type="ChEBI" id="CHEBI:49883"/>
        <note>4Fe-4S-S-AdoMet</note>
    </ligand>
</feature>
<dbReference type="EC" id="2.1.1.192" evidence="14"/>
<evidence type="ECO:0000256" key="11">
    <source>
        <dbReference type="ARBA" id="ARBA00023004"/>
    </source>
</evidence>
<comment type="caution">
    <text evidence="16">The sequence shown here is derived from an EMBL/GenBank/DDBJ whole genome shotgun (WGS) entry which is preliminary data.</text>
</comment>
<evidence type="ECO:0000256" key="5">
    <source>
        <dbReference type="ARBA" id="ARBA00022552"/>
    </source>
</evidence>
<dbReference type="GO" id="GO:0019843">
    <property type="term" value="F:rRNA binding"/>
    <property type="evidence" value="ECO:0007669"/>
    <property type="project" value="UniProtKB-UniRule"/>
</dbReference>
<dbReference type="GO" id="GO:0051539">
    <property type="term" value="F:4 iron, 4 sulfur cluster binding"/>
    <property type="evidence" value="ECO:0007669"/>
    <property type="project" value="UniProtKB-UniRule"/>
</dbReference>
<dbReference type="InterPro" id="IPR058240">
    <property type="entry name" value="rSAM_sf"/>
</dbReference>
<evidence type="ECO:0000256" key="13">
    <source>
        <dbReference type="ARBA" id="ARBA00023157"/>
    </source>
</evidence>
<reference evidence="16" key="1">
    <citation type="submission" date="2022-07" db="EMBL/GenBank/DDBJ databases">
        <title>Ectorhizobium quercum gen.nov., sp. nov.</title>
        <authorList>
            <person name="Ma T."/>
            <person name="Li Y."/>
        </authorList>
    </citation>
    <scope>NUCLEOTIDE SEQUENCE</scope>
    <source>
        <strain evidence="16">BDR2-2</strain>
    </source>
</reference>
<comment type="cofactor">
    <cofactor evidence="14">
        <name>[4Fe-4S] cluster</name>
        <dbReference type="ChEBI" id="CHEBI:49883"/>
    </cofactor>
    <text evidence="14">Binds 1 [4Fe-4S] cluster. The cluster is coordinated with 3 cysteines and an exchangeable S-adenosyl-L-methionine.</text>
</comment>
<protein>
    <recommendedName>
        <fullName evidence="14">Dual-specificity RNA methyltransferase RlmN</fullName>
        <ecNumber evidence="14">2.1.1.192</ecNumber>
    </recommendedName>
    <alternativeName>
        <fullName evidence="14">23S rRNA (adenine(2503)-C(2))-methyltransferase</fullName>
    </alternativeName>
    <alternativeName>
        <fullName evidence="14">23S rRNA m2A2503 methyltransferase</fullName>
    </alternativeName>
    <alternativeName>
        <fullName evidence="14">Ribosomal RNA large subunit methyltransferase N</fullName>
    </alternativeName>
    <alternativeName>
        <fullName evidence="14">tRNA (adenine(37)-C(2))-methyltransferase</fullName>
    </alternativeName>
    <alternativeName>
        <fullName evidence="14">tRNA m2A37 methyltransferase</fullName>
    </alternativeName>
</protein>
<keyword evidence="5 14" id="KW-0698">rRNA processing</keyword>
<evidence type="ECO:0000256" key="6">
    <source>
        <dbReference type="ARBA" id="ARBA00022603"/>
    </source>
</evidence>
<evidence type="ECO:0000313" key="17">
    <source>
        <dbReference type="Proteomes" id="UP001208771"/>
    </source>
</evidence>
<keyword evidence="7 14" id="KW-0808">Transferase</keyword>
<comment type="catalytic activity">
    <reaction evidence="14">
        <text>adenosine(37) in tRNA + 2 reduced [2Fe-2S]-[ferredoxin] + 2 S-adenosyl-L-methionine = 2-methyladenosine(37) in tRNA + 5'-deoxyadenosine + L-methionine + 2 oxidized [2Fe-2S]-[ferredoxin] + S-adenosyl-L-homocysteine</text>
        <dbReference type="Rhea" id="RHEA:43332"/>
        <dbReference type="Rhea" id="RHEA-COMP:10000"/>
        <dbReference type="Rhea" id="RHEA-COMP:10001"/>
        <dbReference type="Rhea" id="RHEA-COMP:10162"/>
        <dbReference type="Rhea" id="RHEA-COMP:10485"/>
        <dbReference type="ChEBI" id="CHEBI:17319"/>
        <dbReference type="ChEBI" id="CHEBI:33737"/>
        <dbReference type="ChEBI" id="CHEBI:33738"/>
        <dbReference type="ChEBI" id="CHEBI:57844"/>
        <dbReference type="ChEBI" id="CHEBI:57856"/>
        <dbReference type="ChEBI" id="CHEBI:59789"/>
        <dbReference type="ChEBI" id="CHEBI:74411"/>
        <dbReference type="ChEBI" id="CHEBI:74497"/>
        <dbReference type="EC" id="2.1.1.192"/>
    </reaction>
</comment>
<dbReference type="PROSITE" id="PS51918">
    <property type="entry name" value="RADICAL_SAM"/>
    <property type="match status" value="1"/>
</dbReference>
<dbReference type="Gene3D" id="3.20.20.70">
    <property type="entry name" value="Aldolase class I"/>
    <property type="match status" value="1"/>
</dbReference>
<dbReference type="GO" id="GO:0000049">
    <property type="term" value="F:tRNA binding"/>
    <property type="evidence" value="ECO:0007669"/>
    <property type="project" value="UniProtKB-UniRule"/>
</dbReference>
<accession>A0AAE3SWF5</accession>
<comment type="similarity">
    <text evidence="2 14">Belongs to the radical SAM superfamily. RlmN family.</text>
</comment>
<evidence type="ECO:0000259" key="15">
    <source>
        <dbReference type="PROSITE" id="PS51918"/>
    </source>
</evidence>
<keyword evidence="11 14" id="KW-0408">Iron</keyword>
<keyword evidence="9 14" id="KW-0819">tRNA processing</keyword>
<feature type="binding site" evidence="14">
    <location>
        <position position="321"/>
    </location>
    <ligand>
        <name>S-adenosyl-L-methionine</name>
        <dbReference type="ChEBI" id="CHEBI:59789"/>
    </ligand>
</feature>
<feature type="binding site" evidence="14">
    <location>
        <begin position="190"/>
        <end position="191"/>
    </location>
    <ligand>
        <name>S-adenosyl-L-methionine</name>
        <dbReference type="ChEBI" id="CHEBI:59789"/>
    </ligand>
</feature>
<dbReference type="NCBIfam" id="TIGR00048">
    <property type="entry name" value="rRNA_mod_RlmN"/>
    <property type="match status" value="1"/>
</dbReference>
<feature type="domain" description="Radical SAM core" evidence="15">
    <location>
        <begin position="112"/>
        <end position="361"/>
    </location>
</feature>
<keyword evidence="6 14" id="KW-0489">Methyltransferase</keyword>
<dbReference type="PANTHER" id="PTHR30544">
    <property type="entry name" value="23S RRNA METHYLTRANSFERASE"/>
    <property type="match status" value="1"/>
</dbReference>
<keyword evidence="12 14" id="KW-0411">Iron-sulfur</keyword>
<evidence type="ECO:0000256" key="14">
    <source>
        <dbReference type="HAMAP-Rule" id="MF_01849"/>
    </source>
</evidence>